<gene>
    <name evidence="10" type="ORF">JOH49_000904</name>
</gene>
<evidence type="ECO:0000256" key="9">
    <source>
        <dbReference type="SAM" id="Phobius"/>
    </source>
</evidence>
<accession>A0A8I1Y0M8</accession>
<dbReference type="AlphaFoldDB" id="A0A8I1Y0M8"/>
<evidence type="ECO:0000313" key="11">
    <source>
        <dbReference type="Proteomes" id="UP000673383"/>
    </source>
</evidence>
<dbReference type="InterPro" id="IPR004684">
    <property type="entry name" value="2keto-3dGluconate_permease"/>
</dbReference>
<keyword evidence="7 9" id="KW-1133">Transmembrane helix</keyword>
<comment type="similarity">
    <text evidence="1">Belongs to the KdgT transporter family.</text>
</comment>
<name>A0A8I1Y0M8_BRAEL</name>
<keyword evidence="5 9" id="KW-0812">Transmembrane</keyword>
<evidence type="ECO:0008006" key="12">
    <source>
        <dbReference type="Google" id="ProtNLM"/>
    </source>
</evidence>
<keyword evidence="8 9" id="KW-0472">Membrane</keyword>
<evidence type="ECO:0000256" key="8">
    <source>
        <dbReference type="ARBA" id="ARBA00023136"/>
    </source>
</evidence>
<dbReference type="Proteomes" id="UP000673383">
    <property type="component" value="Unassembled WGS sequence"/>
</dbReference>
<keyword evidence="3" id="KW-1003">Cell membrane</keyword>
<evidence type="ECO:0000256" key="6">
    <source>
        <dbReference type="ARBA" id="ARBA00022847"/>
    </source>
</evidence>
<evidence type="ECO:0000256" key="3">
    <source>
        <dbReference type="ARBA" id="ARBA00022475"/>
    </source>
</evidence>
<dbReference type="EMBL" id="JAFICZ010000001">
    <property type="protein sequence ID" value="MBP1291151.1"/>
    <property type="molecule type" value="Genomic_DNA"/>
</dbReference>
<evidence type="ECO:0000256" key="1">
    <source>
        <dbReference type="ARBA" id="ARBA00006430"/>
    </source>
</evidence>
<evidence type="ECO:0000256" key="4">
    <source>
        <dbReference type="ARBA" id="ARBA00022597"/>
    </source>
</evidence>
<keyword evidence="2" id="KW-0813">Transport</keyword>
<proteinExistence type="inferred from homology"/>
<dbReference type="RefSeq" id="WP_244980798.1">
    <property type="nucleotide sequence ID" value="NZ_JAFICZ010000001.1"/>
</dbReference>
<evidence type="ECO:0000256" key="2">
    <source>
        <dbReference type="ARBA" id="ARBA00022448"/>
    </source>
</evidence>
<keyword evidence="4" id="KW-0762">Sugar transport</keyword>
<evidence type="ECO:0000313" key="10">
    <source>
        <dbReference type="EMBL" id="MBP1291151.1"/>
    </source>
</evidence>
<reference evidence="10" key="1">
    <citation type="submission" date="2021-02" db="EMBL/GenBank/DDBJ databases">
        <title>Genomic Encyclopedia of Type Strains, Phase IV (KMG-V): Genome sequencing to study the core and pangenomes of soil and plant-associated prokaryotes.</title>
        <authorList>
            <person name="Whitman W."/>
        </authorList>
    </citation>
    <scope>NUCLEOTIDE SEQUENCE</scope>
    <source>
        <strain evidence="10">USDA 406</strain>
    </source>
</reference>
<comment type="caution">
    <text evidence="10">The sequence shown here is derived from an EMBL/GenBank/DDBJ whole genome shotgun (WGS) entry which is preliminary data.</text>
</comment>
<protein>
    <recommendedName>
        <fullName evidence="12">2-keto-3-deoxygluconate permease</fullName>
    </recommendedName>
</protein>
<dbReference type="GO" id="GO:0015649">
    <property type="term" value="F:2-keto-3-deoxygluconate:proton symporter activity"/>
    <property type="evidence" value="ECO:0007669"/>
    <property type="project" value="InterPro"/>
</dbReference>
<organism evidence="10 11">
    <name type="scientific">Bradyrhizobium elkanii</name>
    <dbReference type="NCBI Taxonomy" id="29448"/>
    <lineage>
        <taxon>Bacteria</taxon>
        <taxon>Pseudomonadati</taxon>
        <taxon>Pseudomonadota</taxon>
        <taxon>Alphaproteobacteria</taxon>
        <taxon>Hyphomicrobiales</taxon>
        <taxon>Nitrobacteraceae</taxon>
        <taxon>Bradyrhizobium</taxon>
    </lineage>
</organism>
<sequence length="49" mass="5210">MQVPIKRAIESVPGGMMVVPLLVGALIATFFPDTPKFFAPSPAHCSLAR</sequence>
<evidence type="ECO:0000256" key="5">
    <source>
        <dbReference type="ARBA" id="ARBA00022692"/>
    </source>
</evidence>
<keyword evidence="6" id="KW-0769">Symport</keyword>
<dbReference type="Pfam" id="PF03812">
    <property type="entry name" value="KdgT"/>
    <property type="match status" value="1"/>
</dbReference>
<evidence type="ECO:0000256" key="7">
    <source>
        <dbReference type="ARBA" id="ARBA00022989"/>
    </source>
</evidence>
<dbReference type="GO" id="GO:0016020">
    <property type="term" value="C:membrane"/>
    <property type="evidence" value="ECO:0007669"/>
    <property type="project" value="InterPro"/>
</dbReference>
<feature type="transmembrane region" description="Helical" evidence="9">
    <location>
        <begin position="12"/>
        <end position="31"/>
    </location>
</feature>